<dbReference type="AlphaFoldDB" id="A0A1E7WRM6"/>
<dbReference type="Pfam" id="PF07811">
    <property type="entry name" value="TadE"/>
    <property type="match status" value="1"/>
</dbReference>
<gene>
    <name evidence="3" type="ORF">DUPY_20790</name>
</gene>
<dbReference type="InterPro" id="IPR012495">
    <property type="entry name" value="TadE-like_dom"/>
</dbReference>
<dbReference type="OrthoDB" id="8708482at2"/>
<keyword evidence="1" id="KW-0812">Transmembrane</keyword>
<organism evidence="3 4">
    <name type="scientific">Duganella phyllosphaerae</name>
    <dbReference type="NCBI Taxonomy" id="762836"/>
    <lineage>
        <taxon>Bacteria</taxon>
        <taxon>Pseudomonadati</taxon>
        <taxon>Pseudomonadota</taxon>
        <taxon>Betaproteobacteria</taxon>
        <taxon>Burkholderiales</taxon>
        <taxon>Oxalobacteraceae</taxon>
        <taxon>Telluria group</taxon>
        <taxon>Duganella</taxon>
    </lineage>
</organism>
<feature type="transmembrane region" description="Helical" evidence="1">
    <location>
        <begin position="7"/>
        <end position="30"/>
    </location>
</feature>
<sequence length="191" mass="20162">MSARRRAGGLVTAEFSLVLVLFLTMTFGVLEVGRAMYMFNVLHMVTQRAALAAANADFSDPEAMAAVRRYAVMRSTPGALIMGAPVTDDHVRIDYLSLAGAAGKAMVPIAAGGMPACPVNNRIACMHDPNGAACIRLVRVRICDPADTGTCRHTAYRTMFPLVRLPLQLPLASTIAGAETLGAMPGDGPCQ</sequence>
<keyword evidence="1" id="KW-1133">Transmembrane helix</keyword>
<accession>A0A1E7WRM6</accession>
<feature type="domain" description="TadE-like" evidence="2">
    <location>
        <begin position="9"/>
        <end position="50"/>
    </location>
</feature>
<keyword evidence="4" id="KW-1185">Reference proteome</keyword>
<keyword evidence="1" id="KW-0472">Membrane</keyword>
<comment type="caution">
    <text evidence="3">The sequence shown here is derived from an EMBL/GenBank/DDBJ whole genome shotgun (WGS) entry which is preliminary data.</text>
</comment>
<dbReference type="RefSeq" id="WP_070247763.1">
    <property type="nucleotide sequence ID" value="NZ_LROM01000077.1"/>
</dbReference>
<proteinExistence type="predicted"/>
<reference evidence="4" key="1">
    <citation type="journal article" date="2016" name="Front. Microbiol.">
        <title>Molecular Keys to the Janthinobacterium and Duganella spp. Interaction with the Plant Pathogen Fusarium graminearum.</title>
        <authorList>
            <person name="Haack F.S."/>
            <person name="Poehlein A."/>
            <person name="Kroger C."/>
            <person name="Voigt C.A."/>
            <person name="Piepenbring M."/>
            <person name="Bode H.B."/>
            <person name="Daniel R."/>
            <person name="Schafer W."/>
            <person name="Streit W.R."/>
        </authorList>
    </citation>
    <scope>NUCLEOTIDE SEQUENCE [LARGE SCALE GENOMIC DNA]</scope>
    <source>
        <strain evidence="4">T54</strain>
    </source>
</reference>
<dbReference type="EMBL" id="LROM01000077">
    <property type="protein sequence ID" value="OFA02192.1"/>
    <property type="molecule type" value="Genomic_DNA"/>
</dbReference>
<protein>
    <submittedName>
        <fullName evidence="3">TadE-like protein</fullName>
    </submittedName>
</protein>
<evidence type="ECO:0000256" key="1">
    <source>
        <dbReference type="SAM" id="Phobius"/>
    </source>
</evidence>
<name>A0A1E7WRM6_9BURK</name>
<evidence type="ECO:0000259" key="2">
    <source>
        <dbReference type="Pfam" id="PF07811"/>
    </source>
</evidence>
<evidence type="ECO:0000313" key="3">
    <source>
        <dbReference type="EMBL" id="OFA02192.1"/>
    </source>
</evidence>
<evidence type="ECO:0000313" key="4">
    <source>
        <dbReference type="Proteomes" id="UP000175989"/>
    </source>
</evidence>
<dbReference type="Proteomes" id="UP000175989">
    <property type="component" value="Unassembled WGS sequence"/>
</dbReference>